<sequence length="416" mass="46331">MLLRHIISVAVAWRMVSAIPTTKRGVNFAWGSEKIRGVNIGGWLVLEPWITPSIFEGLGRDDVIDEFTLGEKLGQDAALDILRTHWDTWTTFSDFQRIKDSGFNLVRIPIGYWAYETFGAPYVQGAAPYIDAAVDWARALGLRIIIDLHGAPGSQNGFDNSGQRVSTPGWQTGSTVSQTLSVLNTISTKYATPAYHDVIIAIQVLNEPLSPKLNQDTLRQFHRDAFNGIRTSSNDTIVVLHDAFQPPASLNGFLTPSDNNAQNVAIDHHEYQVFDPALVALSPSQHVQQVCTAASAYSYADKWTFVGEWTGAMTDCAPLLNGRGVGARFDGSHPDAAGVVAGDCTWRSDVSRWTQQYKDDTRRYIEAQMAAFEARTQGWIWWNFKTEAAAEWDVFRLIEAGVFPQPIEERRFEVMC</sequence>
<evidence type="ECO:0000313" key="11">
    <source>
        <dbReference type="Proteomes" id="UP001152607"/>
    </source>
</evidence>
<dbReference type="GO" id="GO:0071555">
    <property type="term" value="P:cell wall organization"/>
    <property type="evidence" value="ECO:0007669"/>
    <property type="project" value="UniProtKB-KW"/>
</dbReference>
<comment type="caution">
    <text evidence="10">The sequence shown here is derived from an EMBL/GenBank/DDBJ whole genome shotgun (WGS) entry which is preliminary data.</text>
</comment>
<dbReference type="InterPro" id="IPR050386">
    <property type="entry name" value="Glycosyl_hydrolase_5"/>
</dbReference>
<dbReference type="Gene3D" id="3.20.20.80">
    <property type="entry name" value="Glycosidases"/>
    <property type="match status" value="1"/>
</dbReference>
<comment type="similarity">
    <text evidence="1 7">Belongs to the glycosyl hydrolase 5 (cellulase A) family.</text>
</comment>
<evidence type="ECO:0000256" key="5">
    <source>
        <dbReference type="ARBA" id="ARBA00036824"/>
    </source>
</evidence>
<keyword evidence="4" id="KW-0961">Cell wall biogenesis/degradation</keyword>
<evidence type="ECO:0000256" key="8">
    <source>
        <dbReference type="SAM" id="SignalP"/>
    </source>
</evidence>
<dbReference type="EC" id="3.2.1.58" evidence="6"/>
<dbReference type="PANTHER" id="PTHR31297">
    <property type="entry name" value="GLUCAN ENDO-1,6-BETA-GLUCOSIDASE B"/>
    <property type="match status" value="1"/>
</dbReference>
<dbReference type="Proteomes" id="UP001152607">
    <property type="component" value="Unassembled WGS sequence"/>
</dbReference>
<keyword evidence="11" id="KW-1185">Reference proteome</keyword>
<accession>A0A9W4U3W9</accession>
<keyword evidence="2 7" id="KW-0378">Hydrolase</keyword>
<comment type="catalytic activity">
    <reaction evidence="5">
        <text>Successive hydrolysis of beta-D-glucose units from the non-reducing ends of (1-&gt;3)-beta-D-glucans, releasing alpha-glucose.</text>
        <dbReference type="EC" id="3.2.1.58"/>
    </reaction>
</comment>
<dbReference type="GO" id="GO:0004338">
    <property type="term" value="F:glucan exo-1,3-beta-glucosidase activity"/>
    <property type="evidence" value="ECO:0007669"/>
    <property type="project" value="UniProtKB-EC"/>
</dbReference>
<feature type="signal peptide" evidence="8">
    <location>
        <begin position="1"/>
        <end position="18"/>
    </location>
</feature>
<evidence type="ECO:0000313" key="10">
    <source>
        <dbReference type="EMBL" id="CAI6267381.1"/>
    </source>
</evidence>
<evidence type="ECO:0000256" key="6">
    <source>
        <dbReference type="ARBA" id="ARBA00038929"/>
    </source>
</evidence>
<dbReference type="GO" id="GO:0005576">
    <property type="term" value="C:extracellular region"/>
    <property type="evidence" value="ECO:0007669"/>
    <property type="project" value="TreeGrafter"/>
</dbReference>
<evidence type="ECO:0000256" key="4">
    <source>
        <dbReference type="ARBA" id="ARBA00023316"/>
    </source>
</evidence>
<organism evidence="10 11">
    <name type="scientific">Periconia digitata</name>
    <dbReference type="NCBI Taxonomy" id="1303443"/>
    <lineage>
        <taxon>Eukaryota</taxon>
        <taxon>Fungi</taxon>
        <taxon>Dikarya</taxon>
        <taxon>Ascomycota</taxon>
        <taxon>Pezizomycotina</taxon>
        <taxon>Dothideomycetes</taxon>
        <taxon>Pleosporomycetidae</taxon>
        <taxon>Pleosporales</taxon>
        <taxon>Massarineae</taxon>
        <taxon>Periconiaceae</taxon>
        <taxon>Periconia</taxon>
    </lineage>
</organism>
<dbReference type="Pfam" id="PF00150">
    <property type="entry name" value="Cellulase"/>
    <property type="match status" value="1"/>
</dbReference>
<dbReference type="SUPFAM" id="SSF51445">
    <property type="entry name" value="(Trans)glycosidases"/>
    <property type="match status" value="1"/>
</dbReference>
<gene>
    <name evidence="10" type="ORF">PDIGIT_LOCUS1589</name>
</gene>
<dbReference type="EMBL" id="CAOQHR010000001">
    <property type="protein sequence ID" value="CAI6267381.1"/>
    <property type="molecule type" value="Genomic_DNA"/>
</dbReference>
<feature type="domain" description="Glycoside hydrolase family 5" evidence="9">
    <location>
        <begin position="75"/>
        <end position="312"/>
    </location>
</feature>
<dbReference type="InterPro" id="IPR017853">
    <property type="entry name" value="GH"/>
</dbReference>
<evidence type="ECO:0000256" key="2">
    <source>
        <dbReference type="ARBA" id="ARBA00022801"/>
    </source>
</evidence>
<dbReference type="InterPro" id="IPR018087">
    <property type="entry name" value="Glyco_hydro_5_CS"/>
</dbReference>
<proteinExistence type="inferred from homology"/>
<keyword evidence="3 7" id="KW-0326">Glycosidase</keyword>
<dbReference type="GO" id="GO:0009251">
    <property type="term" value="P:glucan catabolic process"/>
    <property type="evidence" value="ECO:0007669"/>
    <property type="project" value="TreeGrafter"/>
</dbReference>
<dbReference type="OrthoDB" id="62120at2759"/>
<evidence type="ECO:0000256" key="7">
    <source>
        <dbReference type="RuleBase" id="RU361153"/>
    </source>
</evidence>
<dbReference type="InterPro" id="IPR001547">
    <property type="entry name" value="Glyco_hydro_5"/>
</dbReference>
<keyword evidence="8" id="KW-0732">Signal</keyword>
<evidence type="ECO:0000256" key="3">
    <source>
        <dbReference type="ARBA" id="ARBA00023295"/>
    </source>
</evidence>
<evidence type="ECO:0000259" key="9">
    <source>
        <dbReference type="Pfam" id="PF00150"/>
    </source>
</evidence>
<feature type="chain" id="PRO_5040996762" description="glucan 1,3-beta-glucosidase" evidence="8">
    <location>
        <begin position="19"/>
        <end position="416"/>
    </location>
</feature>
<dbReference type="PANTHER" id="PTHR31297:SF8">
    <property type="entry name" value="GLYCOSIDE HYDROLASE FAMILY 5 DOMAIN-CONTAINING PROTEIN"/>
    <property type="match status" value="1"/>
</dbReference>
<evidence type="ECO:0000256" key="1">
    <source>
        <dbReference type="ARBA" id="ARBA00005641"/>
    </source>
</evidence>
<reference evidence="10" key="1">
    <citation type="submission" date="2023-01" db="EMBL/GenBank/DDBJ databases">
        <authorList>
            <person name="Van Ghelder C."/>
            <person name="Rancurel C."/>
        </authorList>
    </citation>
    <scope>NUCLEOTIDE SEQUENCE</scope>
    <source>
        <strain evidence="10">CNCM I-4278</strain>
    </source>
</reference>
<dbReference type="GO" id="GO:0009986">
    <property type="term" value="C:cell surface"/>
    <property type="evidence" value="ECO:0007669"/>
    <property type="project" value="TreeGrafter"/>
</dbReference>
<name>A0A9W4U3W9_9PLEO</name>
<dbReference type="PROSITE" id="PS00659">
    <property type="entry name" value="GLYCOSYL_HYDROL_F5"/>
    <property type="match status" value="1"/>
</dbReference>
<protein>
    <recommendedName>
        <fullName evidence="6">glucan 1,3-beta-glucosidase</fullName>
        <ecNumber evidence="6">3.2.1.58</ecNumber>
    </recommendedName>
</protein>
<dbReference type="FunFam" id="3.20.20.80:FF:000033">
    <property type="entry name" value="Glucan 1,3-beta-glucosidase A"/>
    <property type="match status" value="1"/>
</dbReference>
<dbReference type="AlphaFoldDB" id="A0A9W4U3W9"/>